<feature type="region of interest" description="Disordered" evidence="1">
    <location>
        <begin position="42"/>
        <end position="72"/>
    </location>
</feature>
<feature type="compositionally biased region" description="Polar residues" evidence="1">
    <location>
        <begin position="1"/>
        <end position="16"/>
    </location>
</feature>
<dbReference type="AlphaFoldDB" id="A0A066WSX3"/>
<dbReference type="EMBL" id="JMSE01001560">
    <property type="protein sequence ID" value="KDN60003.1"/>
    <property type="molecule type" value="Genomic_DNA"/>
</dbReference>
<keyword evidence="3" id="KW-1185">Reference proteome</keyword>
<feature type="region of interest" description="Disordered" evidence="1">
    <location>
        <begin position="1"/>
        <end position="20"/>
    </location>
</feature>
<evidence type="ECO:0000313" key="2">
    <source>
        <dbReference type="EMBL" id="KDN60003.1"/>
    </source>
</evidence>
<comment type="caution">
    <text evidence="2">The sequence shown here is derived from an EMBL/GenBank/DDBJ whole genome shotgun (WGS) entry which is preliminary data.</text>
</comment>
<evidence type="ECO:0000313" key="3">
    <source>
        <dbReference type="Proteomes" id="UP000027238"/>
    </source>
</evidence>
<evidence type="ECO:0000256" key="1">
    <source>
        <dbReference type="SAM" id="MobiDB-lite"/>
    </source>
</evidence>
<reference evidence="3" key="1">
    <citation type="journal article" date="2014" name="Genome Announc.">
        <title>Draft genome sequence of Colletotrichum sublineola, a destructive pathogen of cultivated sorghum.</title>
        <authorList>
            <person name="Baroncelli R."/>
            <person name="Sanz-Martin J.M."/>
            <person name="Rech G.E."/>
            <person name="Sukno S.A."/>
            <person name="Thon M.R."/>
        </authorList>
    </citation>
    <scope>NUCLEOTIDE SEQUENCE [LARGE SCALE GENOMIC DNA]</scope>
    <source>
        <strain evidence="3">TX430BB</strain>
    </source>
</reference>
<dbReference type="Proteomes" id="UP000027238">
    <property type="component" value="Unassembled WGS sequence"/>
</dbReference>
<proteinExistence type="predicted"/>
<organism evidence="2 3">
    <name type="scientific">Colletotrichum sublineola</name>
    <name type="common">Sorghum anthracnose fungus</name>
    <dbReference type="NCBI Taxonomy" id="1173701"/>
    <lineage>
        <taxon>Eukaryota</taxon>
        <taxon>Fungi</taxon>
        <taxon>Dikarya</taxon>
        <taxon>Ascomycota</taxon>
        <taxon>Pezizomycotina</taxon>
        <taxon>Sordariomycetes</taxon>
        <taxon>Hypocreomycetidae</taxon>
        <taxon>Glomerellales</taxon>
        <taxon>Glomerellaceae</taxon>
        <taxon>Colletotrichum</taxon>
        <taxon>Colletotrichum graminicola species complex</taxon>
    </lineage>
</organism>
<sequence length="209" mass="23695">MTEQEQSESRYNTSPLDLSWRPADPILPFSCCGDFPLSPTSFYPSPPSFQSTNQQYNDPETSYGDEPQHPEGSIPDFSASNFDYLTEEDRFVLNRYARNEPWDAIKKAYKNNFKSLTLQSGGCLPMRVSRLKKKHPEINNTLPVRRRNRQATRTSGADKVTAVTQQVSLEEAMRAAETVMYFLGQPDCDGLVSPDDVMAMIRILSQLRA</sequence>
<name>A0A066WSX3_COLSU</name>
<accession>A0A066WSX3</accession>
<protein>
    <submittedName>
        <fullName evidence="2">Uncharacterized protein</fullName>
    </submittedName>
</protein>
<feature type="compositionally biased region" description="Low complexity" evidence="1">
    <location>
        <begin position="42"/>
        <end position="51"/>
    </location>
</feature>
<dbReference type="HOGENOM" id="CLU_1315333_0_0_1"/>
<gene>
    <name evidence="2" type="ORF">CSUB01_08014</name>
</gene>